<feature type="domain" description="UBC core" evidence="2">
    <location>
        <begin position="168"/>
        <end position="330"/>
    </location>
</feature>
<feature type="compositionally biased region" description="Basic and acidic residues" evidence="1">
    <location>
        <begin position="57"/>
        <end position="69"/>
    </location>
</feature>
<dbReference type="InterPro" id="IPR038516">
    <property type="entry name" value="AAR2_N_sf"/>
</dbReference>
<evidence type="ECO:0000313" key="5">
    <source>
        <dbReference type="Proteomes" id="UP000572268"/>
    </source>
</evidence>
<dbReference type="PROSITE" id="PS50833">
    <property type="entry name" value="BRIX"/>
    <property type="match status" value="1"/>
</dbReference>
<dbReference type="GO" id="GO:0019843">
    <property type="term" value="F:rRNA binding"/>
    <property type="evidence" value="ECO:0007669"/>
    <property type="project" value="InterPro"/>
</dbReference>
<dbReference type="InterPro" id="IPR000608">
    <property type="entry name" value="UBC"/>
</dbReference>
<evidence type="ECO:0000256" key="1">
    <source>
        <dbReference type="SAM" id="MobiDB-lite"/>
    </source>
</evidence>
<comment type="caution">
    <text evidence="4">The sequence shown here is derived from an EMBL/GenBank/DDBJ whole genome shotgun (WGS) entry which is preliminary data.</text>
</comment>
<dbReference type="GO" id="GO:0000027">
    <property type="term" value="P:ribosomal large subunit assembly"/>
    <property type="evidence" value="ECO:0007669"/>
    <property type="project" value="TreeGrafter"/>
</dbReference>
<dbReference type="GO" id="GO:0006364">
    <property type="term" value="P:rRNA processing"/>
    <property type="evidence" value="ECO:0007669"/>
    <property type="project" value="InterPro"/>
</dbReference>
<organism evidence="4 5">
    <name type="scientific">Perkinsus olseni</name>
    <name type="common">Perkinsus atlanticus</name>
    <dbReference type="NCBI Taxonomy" id="32597"/>
    <lineage>
        <taxon>Eukaryota</taxon>
        <taxon>Sar</taxon>
        <taxon>Alveolata</taxon>
        <taxon>Perkinsozoa</taxon>
        <taxon>Perkinsea</taxon>
        <taxon>Perkinsida</taxon>
        <taxon>Perkinsidae</taxon>
        <taxon>Perkinsus</taxon>
    </lineage>
</organism>
<dbReference type="Pfam" id="PF00179">
    <property type="entry name" value="UQ_con"/>
    <property type="match status" value="1"/>
</dbReference>
<evidence type="ECO:0000259" key="2">
    <source>
        <dbReference type="PROSITE" id="PS50127"/>
    </source>
</evidence>
<accession>A0A7J6MRS9</accession>
<reference evidence="4 5" key="1">
    <citation type="submission" date="2020-04" db="EMBL/GenBank/DDBJ databases">
        <title>Perkinsus olseni comparative genomics.</title>
        <authorList>
            <person name="Bogema D.R."/>
        </authorList>
    </citation>
    <scope>NUCLEOTIDE SEQUENCE [LARGE SCALE GENOMIC DNA]</scope>
    <source>
        <strain evidence="4">ATCC PRA-31</strain>
    </source>
</reference>
<feature type="region of interest" description="Disordered" evidence="1">
    <location>
        <begin position="388"/>
        <end position="467"/>
    </location>
</feature>
<feature type="compositionally biased region" description="Low complexity" evidence="1">
    <location>
        <begin position="43"/>
        <end position="53"/>
    </location>
</feature>
<dbReference type="Proteomes" id="UP000572268">
    <property type="component" value="Unassembled WGS sequence"/>
</dbReference>
<evidence type="ECO:0000259" key="3">
    <source>
        <dbReference type="PROSITE" id="PS50833"/>
    </source>
</evidence>
<dbReference type="EMBL" id="JABANN010000033">
    <property type="protein sequence ID" value="KAF4674285.1"/>
    <property type="molecule type" value="Genomic_DNA"/>
</dbReference>
<sequence length="1265" mass="141203">MMFLLRRMCFCDPALFEFKCGQYVSSVRRFRLSFHAQAFSQGVGQCGQSSSLGAASPHRDSTRSEKHSGVDGFMGFLKSTLGRQRRSQQASSARRGISDHDEDGEATSTSLTASPGYSEFSHVQDAEDILAPISAGGAAAACDDDDEDAECFESQMEEKQKTPLGPDARTCSLLMEYRHLQDNAPRGLYVCPDVQDLLIWHCVLILRQGHYKGAILKFVLRIPEDYPNSAPTVQFSSRVYHPLVDEATGILDISLAFPTWEPGRDYAVLVLAFVKKVFYRSDLIGWRGGEDWIPNPGASKAFNLAFEKGDNTFQREVDKCIMESQREVFLPPSPGCSLTFKEYNDSPASAHSMISAALRNMPEELAGPQRTQAFCDWLTDRFIPRCEAQRRQEDQPAIKQLWDGPEDDRRTERCPPESESPVSAGSPSKSGNYRQRKKDAASETANTSSAHPVLMSSDPEEIPSNPSQDWLVKNGGVLLVLEFPVGSYFGIDKHVWQVGPRFMGVHLIPYGVHYVFYSEEEMSPRTGFFVFFGPNRPRIQVRRWQPETVELMAVGPQDTSKYAFMFENQRMFADQLGPYPQEGLAQWKENTLFITPEVIAKLQPVNAGRLIKSSEAPGAEKEAEGETPVVFWTDIPRFTSKRLTGAQLTAAAIDRSEVLIEVLTALRRPTDLLGELQAAFVVFVLGQSFEAFEQWKALLGLFAESEGAIDGNVDLFNSLYRVLFTQLQQMPDDMLLLDDGSSSFVVHHFRRIVENGSARPSLAKRAAYLKKLCENRFGESCGDVVEVEEGEDPPVVVDTDAQRKARVQQKNIEESEEARRNTPRCIIIRRGQVVQAVQDLVTDLRQVMSPNVASKLRESRKNKMQDFVAVSGMFGVSHLLQLTQTDVSPYLRITRMAQGPTLTFQVMEASLQTDVRRAQKRPKVGSMKDYAQAPMVVLNGFGDAGKKSPHLELCGTMLKSMFPSIDPKTVDLQSCRRVVLFNYDEESNTIKMRHYQVKLKNASISRNVRKIVSKSSRKTSPNLAKLAAAGDVLDSTCHLDGVSDSEFEDGDTVGPLPARPREPGSHFRKRRQDTNEVSVGLAELGPRLTLQLVKAEAGLPNQAEVIYHRDVTKTTEEQDKLNRDAKMKAALREKRLKEAEQLRQKRVEEEKRKHERREHKTQELMEKYRKEAGSDDDDDEAEAFARGQKRGLEQGAASSSGVVEFGDDDGSSFKRRRGGNRDGSGKGKGGKGGKGKGGKGKGGKGGKGKGKRMRVLEKFHRSQQE</sequence>
<feature type="domain" description="Brix" evidence="3">
    <location>
        <begin position="823"/>
        <end position="1101"/>
    </location>
</feature>
<protein>
    <submittedName>
        <fullName evidence="4">Uncharacterized protein</fullName>
    </submittedName>
</protein>
<evidence type="ECO:0000313" key="4">
    <source>
        <dbReference type="EMBL" id="KAF4674285.1"/>
    </source>
</evidence>
<feature type="compositionally biased region" description="Basic residues" evidence="1">
    <location>
        <begin position="1228"/>
        <end position="1253"/>
    </location>
</feature>
<feature type="region of interest" description="Disordered" evidence="1">
    <location>
        <begin position="1044"/>
        <end position="1075"/>
    </location>
</feature>
<dbReference type="Pfam" id="PF20981">
    <property type="entry name" value="AAR2_1st"/>
    <property type="match status" value="1"/>
</dbReference>
<dbReference type="AlphaFoldDB" id="A0A7J6MRS9"/>
<feature type="region of interest" description="Disordered" evidence="1">
    <location>
        <begin position="43"/>
        <end position="117"/>
    </location>
</feature>
<dbReference type="GO" id="GO:0030687">
    <property type="term" value="C:preribosome, large subunit precursor"/>
    <property type="evidence" value="ECO:0007669"/>
    <property type="project" value="TreeGrafter"/>
</dbReference>
<feature type="compositionally biased region" description="Polar residues" evidence="1">
    <location>
        <begin position="106"/>
        <end position="115"/>
    </location>
</feature>
<dbReference type="Gene3D" id="2.60.34.20">
    <property type="match status" value="1"/>
</dbReference>
<dbReference type="InterPro" id="IPR033648">
    <property type="entry name" value="AAR2_C"/>
</dbReference>
<dbReference type="InterPro" id="IPR038514">
    <property type="entry name" value="AAR2_C_sf"/>
</dbReference>
<dbReference type="SUPFAM" id="SSF54495">
    <property type="entry name" value="UBC-like"/>
    <property type="match status" value="1"/>
</dbReference>
<dbReference type="CDD" id="cd13778">
    <property type="entry name" value="Aar2_C"/>
    <property type="match status" value="1"/>
</dbReference>
<dbReference type="SMART" id="SM00879">
    <property type="entry name" value="Brix"/>
    <property type="match status" value="1"/>
</dbReference>
<dbReference type="Pfam" id="PF05282">
    <property type="entry name" value="AAR2"/>
    <property type="match status" value="1"/>
</dbReference>
<feature type="compositionally biased region" description="Basic and acidic residues" evidence="1">
    <location>
        <begin position="1142"/>
        <end position="1173"/>
    </location>
</feature>
<dbReference type="Gene3D" id="3.10.110.10">
    <property type="entry name" value="Ubiquitin Conjugating Enzyme"/>
    <property type="match status" value="1"/>
</dbReference>
<dbReference type="Pfam" id="PF04427">
    <property type="entry name" value="Brix"/>
    <property type="match status" value="1"/>
</dbReference>
<dbReference type="InterPro" id="IPR007109">
    <property type="entry name" value="Brix"/>
</dbReference>
<feature type="region of interest" description="Disordered" evidence="1">
    <location>
        <begin position="1142"/>
        <end position="1265"/>
    </location>
</feature>
<dbReference type="SMART" id="SM00212">
    <property type="entry name" value="UBCc"/>
    <property type="match status" value="1"/>
</dbReference>
<dbReference type="InterPro" id="IPR033647">
    <property type="entry name" value="Aar2_N"/>
</dbReference>
<dbReference type="Gene3D" id="1.25.40.550">
    <property type="entry name" value="Aar2, C-terminal domain-like"/>
    <property type="match status" value="1"/>
</dbReference>
<dbReference type="CDD" id="cd13777">
    <property type="entry name" value="Aar2_N"/>
    <property type="match status" value="1"/>
</dbReference>
<dbReference type="PANTHER" id="PTHR12661">
    <property type="entry name" value="PETER PAN-RELATED"/>
    <property type="match status" value="1"/>
</dbReference>
<feature type="compositionally biased region" description="Basic and acidic residues" evidence="1">
    <location>
        <begin position="407"/>
        <end position="416"/>
    </location>
</feature>
<dbReference type="InterPro" id="IPR016135">
    <property type="entry name" value="UBQ-conjugating_enzyme/RWD"/>
</dbReference>
<gene>
    <name evidence="4" type="ORF">FOL46_005461</name>
</gene>
<name>A0A7J6MRS9_PEROL</name>
<dbReference type="CDD" id="cd23814">
    <property type="entry name" value="UEV_AKTIP"/>
    <property type="match status" value="1"/>
</dbReference>
<feature type="compositionally biased region" description="Polar residues" evidence="1">
    <location>
        <begin position="420"/>
        <end position="433"/>
    </location>
</feature>
<dbReference type="PANTHER" id="PTHR12661:SF5">
    <property type="entry name" value="SUPPRESSOR OF SWI4 1 HOMOLOG"/>
    <property type="match status" value="1"/>
</dbReference>
<dbReference type="PROSITE" id="PS50127">
    <property type="entry name" value="UBC_2"/>
    <property type="match status" value="1"/>
</dbReference>
<proteinExistence type="predicted"/>
<feature type="compositionally biased region" description="Basic and acidic residues" evidence="1">
    <location>
        <begin position="1254"/>
        <end position="1265"/>
    </location>
</feature>
<dbReference type="InterPro" id="IPR045112">
    <property type="entry name" value="PPAN-like"/>
</dbReference>